<comment type="similarity">
    <text evidence="1 5 6">Belongs to the glutamine synthetase family.</text>
</comment>
<evidence type="ECO:0000256" key="3">
    <source>
        <dbReference type="ARBA" id="ARBA00022741"/>
    </source>
</evidence>
<dbReference type="Gene3D" id="3.30.590.10">
    <property type="entry name" value="Glutamine synthetase/guanido kinase, catalytic domain"/>
    <property type="match status" value="1"/>
</dbReference>
<keyword evidence="4" id="KW-0067">ATP-binding</keyword>
<dbReference type="SUPFAM" id="SSF54368">
    <property type="entry name" value="Glutamine synthetase, N-terminal domain"/>
    <property type="match status" value="1"/>
</dbReference>
<dbReference type="EMBL" id="JARPTC010000001">
    <property type="protein sequence ID" value="MDO7785763.1"/>
    <property type="molecule type" value="Genomic_DNA"/>
</dbReference>
<gene>
    <name evidence="8" type="ORF">P6N53_00760</name>
</gene>
<name>A0AAW7Z894_9FIRM</name>
<comment type="caution">
    <text evidence="8">The sequence shown here is derived from an EMBL/GenBank/DDBJ whole genome shotgun (WGS) entry which is preliminary data.</text>
</comment>
<evidence type="ECO:0000313" key="9">
    <source>
        <dbReference type="Proteomes" id="UP001172911"/>
    </source>
</evidence>
<feature type="domain" description="GS catalytic" evidence="7">
    <location>
        <begin position="113"/>
        <end position="447"/>
    </location>
</feature>
<dbReference type="Pfam" id="PF00120">
    <property type="entry name" value="Gln-synt_C"/>
    <property type="match status" value="1"/>
</dbReference>
<dbReference type="InterPro" id="IPR014746">
    <property type="entry name" value="Gln_synth/guanido_kin_cat_dom"/>
</dbReference>
<organism evidence="8 9">
    <name type="scientific">Desulforamulus aquiferis</name>
    <dbReference type="NCBI Taxonomy" id="1397668"/>
    <lineage>
        <taxon>Bacteria</taxon>
        <taxon>Bacillati</taxon>
        <taxon>Bacillota</taxon>
        <taxon>Clostridia</taxon>
        <taxon>Eubacteriales</taxon>
        <taxon>Peptococcaceae</taxon>
        <taxon>Desulforamulus</taxon>
    </lineage>
</organism>
<proteinExistence type="inferred from homology"/>
<keyword evidence="2" id="KW-0436">Ligase</keyword>
<dbReference type="GO" id="GO:0004356">
    <property type="term" value="F:glutamine synthetase activity"/>
    <property type="evidence" value="ECO:0007669"/>
    <property type="project" value="InterPro"/>
</dbReference>
<evidence type="ECO:0000256" key="5">
    <source>
        <dbReference type="PROSITE-ProRule" id="PRU01331"/>
    </source>
</evidence>
<reference evidence="8" key="1">
    <citation type="journal article" date="2023" name="J. Hazard. Mater.">
        <title>Anaerobic biodegradation of pyrene and benzo[a]pyrene by a new sulfate-reducing Desulforamulus aquiferis strain DSA.</title>
        <authorList>
            <person name="Zhang Z."/>
            <person name="Sun J."/>
            <person name="Gong X."/>
            <person name="Wang C."/>
            <person name="Wang H."/>
        </authorList>
    </citation>
    <scope>NUCLEOTIDE SEQUENCE</scope>
    <source>
        <strain evidence="8">DSA</strain>
    </source>
</reference>
<dbReference type="InterPro" id="IPR008146">
    <property type="entry name" value="Gln_synth_cat_dom"/>
</dbReference>
<protein>
    <submittedName>
        <fullName evidence="8">Glutamine synthetase family protein</fullName>
    </submittedName>
</protein>
<dbReference type="PROSITE" id="PS51987">
    <property type="entry name" value="GS_CATALYTIC"/>
    <property type="match status" value="1"/>
</dbReference>
<sequence>MKSIETTLREMENKDIAFTRLLYIDNDGVIRGQAAVGDQIEGVFKTGHSYALAMPFFGVLDTIGPETNFGCAGEVSAVPDLNTFRILPYVPNTASVICDFLSKDTHQDTGLCPRTMLKKLLSKIDYQVNVAFENEFYLLKRDEQGRLVPFDNSLCFTTSGMNQGHQVISDIIKALQAQQLTVEKYLAEYGPGQHEIAVKYSDALRACDNQVIFRETVRGVSQNYGLVGSFMPKIFSDKAGSGAHIHFSFWSEGKNVFYDPKDENQLSLTARYFIGGIIKHLPALCAFTAPTVTSYKRLVPHNWASAYGCYGFANREAALRVIPGSRGKEEKSFNIEFKPVDGTCNPYLALTAILAAGMDGIEKEIDPGKAIDFDPANLSDQERQDLGIFRFPTNLGEAVIALQEDQFFREVLGDVMYDEYIKLKRFTWMEYNKQITPWELEKYAESF</sequence>
<reference evidence="8" key="2">
    <citation type="submission" date="2023-03" db="EMBL/GenBank/DDBJ databases">
        <authorList>
            <person name="Zhang Z."/>
        </authorList>
    </citation>
    <scope>NUCLEOTIDE SEQUENCE</scope>
    <source>
        <strain evidence="8">DSA</strain>
    </source>
</reference>
<dbReference type="GO" id="GO:0006542">
    <property type="term" value="P:glutamine biosynthetic process"/>
    <property type="evidence" value="ECO:0007669"/>
    <property type="project" value="InterPro"/>
</dbReference>
<dbReference type="InterPro" id="IPR036651">
    <property type="entry name" value="Gln_synt_N_sf"/>
</dbReference>
<dbReference type="InterPro" id="IPR008147">
    <property type="entry name" value="Gln_synt_N"/>
</dbReference>
<dbReference type="Gene3D" id="3.10.20.70">
    <property type="entry name" value="Glutamine synthetase, N-terminal domain"/>
    <property type="match status" value="1"/>
</dbReference>
<dbReference type="GO" id="GO:0005524">
    <property type="term" value="F:ATP binding"/>
    <property type="evidence" value="ECO:0007669"/>
    <property type="project" value="UniProtKB-KW"/>
</dbReference>
<evidence type="ECO:0000313" key="8">
    <source>
        <dbReference type="EMBL" id="MDO7785763.1"/>
    </source>
</evidence>
<dbReference type="SMART" id="SM01230">
    <property type="entry name" value="Gln-synt_C"/>
    <property type="match status" value="1"/>
</dbReference>
<dbReference type="Proteomes" id="UP001172911">
    <property type="component" value="Unassembled WGS sequence"/>
</dbReference>
<dbReference type="Pfam" id="PF16952">
    <property type="entry name" value="Gln-synt_N_2"/>
    <property type="match status" value="1"/>
</dbReference>
<keyword evidence="9" id="KW-1185">Reference proteome</keyword>
<accession>A0AAW7Z894</accession>
<dbReference type="AlphaFoldDB" id="A0AAW7Z894"/>
<evidence type="ECO:0000256" key="2">
    <source>
        <dbReference type="ARBA" id="ARBA00022598"/>
    </source>
</evidence>
<dbReference type="PANTHER" id="PTHR43785">
    <property type="entry name" value="GAMMA-GLUTAMYLPUTRESCINE SYNTHETASE"/>
    <property type="match status" value="1"/>
</dbReference>
<keyword evidence="3" id="KW-0547">Nucleotide-binding</keyword>
<evidence type="ECO:0000256" key="6">
    <source>
        <dbReference type="RuleBase" id="RU000384"/>
    </source>
</evidence>
<evidence type="ECO:0000256" key="4">
    <source>
        <dbReference type="ARBA" id="ARBA00022840"/>
    </source>
</evidence>
<dbReference type="SUPFAM" id="SSF55931">
    <property type="entry name" value="Glutamine synthetase/guanido kinase"/>
    <property type="match status" value="1"/>
</dbReference>
<evidence type="ECO:0000256" key="1">
    <source>
        <dbReference type="ARBA" id="ARBA00009897"/>
    </source>
</evidence>
<evidence type="ECO:0000259" key="7">
    <source>
        <dbReference type="PROSITE" id="PS51987"/>
    </source>
</evidence>
<dbReference type="PANTHER" id="PTHR43785:SF12">
    <property type="entry name" value="TYPE-1 GLUTAMINE SYNTHETASE 2"/>
    <property type="match status" value="1"/>
</dbReference>